<organism evidence="19 20">
    <name type="scientific">Gordoniibacillus kamchatkensis</name>
    <dbReference type="NCBI Taxonomy" id="1590651"/>
    <lineage>
        <taxon>Bacteria</taxon>
        <taxon>Bacillati</taxon>
        <taxon>Bacillota</taxon>
        <taxon>Bacilli</taxon>
        <taxon>Bacillales</taxon>
        <taxon>Paenibacillaceae</taxon>
        <taxon>Gordoniibacillus</taxon>
    </lineage>
</organism>
<feature type="region of interest" description="Disordered" evidence="17">
    <location>
        <begin position="100"/>
        <end position="137"/>
    </location>
</feature>
<evidence type="ECO:0000256" key="7">
    <source>
        <dbReference type="ARBA" id="ARBA00022490"/>
    </source>
</evidence>
<proteinExistence type="inferred from homology"/>
<evidence type="ECO:0000256" key="2">
    <source>
        <dbReference type="ARBA" id="ARBA00004496"/>
    </source>
</evidence>
<keyword evidence="8 15" id="KW-0489">Methyltransferase</keyword>
<comment type="subunit">
    <text evidence="4 15 16">Homodimer.</text>
</comment>
<keyword evidence="20" id="KW-1185">Reference proteome</keyword>
<evidence type="ECO:0000256" key="15">
    <source>
        <dbReference type="HAMAP-Rule" id="MF_00605"/>
    </source>
</evidence>
<dbReference type="Gene3D" id="3.40.1280.10">
    <property type="match status" value="2"/>
</dbReference>
<dbReference type="InterPro" id="IPR029026">
    <property type="entry name" value="tRNA_m1G_MTases_N"/>
</dbReference>
<dbReference type="CDD" id="cd18080">
    <property type="entry name" value="TrmD-like"/>
    <property type="match status" value="1"/>
</dbReference>
<dbReference type="NCBIfam" id="NF000648">
    <property type="entry name" value="PRK00026.1"/>
    <property type="match status" value="1"/>
</dbReference>
<evidence type="ECO:0000313" key="20">
    <source>
        <dbReference type="Proteomes" id="UP000031967"/>
    </source>
</evidence>
<evidence type="ECO:0000256" key="11">
    <source>
        <dbReference type="ARBA" id="ARBA00022694"/>
    </source>
</evidence>
<evidence type="ECO:0000256" key="14">
    <source>
        <dbReference type="ARBA" id="ARBA00047783"/>
    </source>
</evidence>
<sequence length="306" mass="33333">MRIDVLTLFPAMFEGVFGSSILGKARDKGLVKLNTINFRDYANNKHNTVDDAPYGGGGGMVLKPEPIFAAVEDVLGTAPACRETGSRAATGQPDAVLAESDGQADHAGQAKQSVRVDRPGLEADADGSPAGTADKRPRVILMCPQGETFTQRKAEELAGEKHLIFICGHYEGYDERIREHLVTDELSIGDYVLTGGELPAMVIIDSVVRLLPGVLGNETSAVTDSFSTGLLEYPHYTRPASFRGWDVPEVLVSGHHENVAQWRHREALRRTARRRPDLLSGRELSKQERAWLAEFEKERGGAGDGE</sequence>
<feature type="domain" description="tRNA methyltransferase TRMD/TRM10-type" evidence="18">
    <location>
        <begin position="1"/>
        <end position="76"/>
    </location>
</feature>
<evidence type="ECO:0000256" key="12">
    <source>
        <dbReference type="ARBA" id="ARBA00029736"/>
    </source>
</evidence>
<evidence type="ECO:0000313" key="19">
    <source>
        <dbReference type="EMBL" id="KIL36570.1"/>
    </source>
</evidence>
<dbReference type="EC" id="2.1.1.228" evidence="5 15"/>
<evidence type="ECO:0000256" key="13">
    <source>
        <dbReference type="ARBA" id="ARBA00033392"/>
    </source>
</evidence>
<comment type="function">
    <text evidence="1 15 16">Specifically methylates guanosine-37 in various tRNAs.</text>
</comment>
<evidence type="ECO:0000256" key="4">
    <source>
        <dbReference type="ARBA" id="ARBA00011738"/>
    </source>
</evidence>
<dbReference type="Proteomes" id="UP000031967">
    <property type="component" value="Unassembled WGS sequence"/>
</dbReference>
<evidence type="ECO:0000256" key="5">
    <source>
        <dbReference type="ARBA" id="ARBA00012807"/>
    </source>
</evidence>
<evidence type="ECO:0000259" key="18">
    <source>
        <dbReference type="Pfam" id="PF01746"/>
    </source>
</evidence>
<dbReference type="InterPro" id="IPR029028">
    <property type="entry name" value="Alpha/beta_knot_MTases"/>
</dbReference>
<keyword evidence="7 15" id="KW-0963">Cytoplasm</keyword>
<comment type="caution">
    <text evidence="19">The sequence shown here is derived from an EMBL/GenBank/DDBJ whole genome shotgun (WGS) entry which is preliminary data.</text>
</comment>
<dbReference type="HAMAP" id="MF_00605">
    <property type="entry name" value="TrmD"/>
    <property type="match status" value="1"/>
</dbReference>
<dbReference type="RefSeq" id="WP_041052565.1">
    <property type="nucleotide sequence ID" value="NZ_JXAK01000107.1"/>
</dbReference>
<dbReference type="InterPro" id="IPR023148">
    <property type="entry name" value="tRNA_m1G_MeTrfase_C_sf"/>
</dbReference>
<evidence type="ECO:0000256" key="10">
    <source>
        <dbReference type="ARBA" id="ARBA00022691"/>
    </source>
</evidence>
<dbReference type="InterPro" id="IPR016009">
    <property type="entry name" value="tRNA_MeTrfase_TRMD/TRM10"/>
</dbReference>
<dbReference type="PANTHER" id="PTHR46417:SF1">
    <property type="entry name" value="TRNA (GUANINE-N(1)-)-METHYLTRANSFERASE"/>
    <property type="match status" value="1"/>
</dbReference>
<protein>
    <recommendedName>
        <fullName evidence="6 15">tRNA (guanine-N(1)-)-methyltransferase</fullName>
        <ecNumber evidence="5 15">2.1.1.228</ecNumber>
    </recommendedName>
    <alternativeName>
        <fullName evidence="12 15">M1G-methyltransferase</fullName>
    </alternativeName>
    <alternativeName>
        <fullName evidence="13 15">tRNA [GM37] methyltransferase</fullName>
    </alternativeName>
</protein>
<feature type="binding site" evidence="15">
    <location>
        <position position="168"/>
    </location>
    <ligand>
        <name>S-adenosyl-L-methionine</name>
        <dbReference type="ChEBI" id="CHEBI:59789"/>
    </ligand>
</feature>
<dbReference type="Pfam" id="PF01746">
    <property type="entry name" value="tRNA_m1G_MT"/>
    <property type="match status" value="2"/>
</dbReference>
<feature type="domain" description="tRNA methyltransferase TRMD/TRM10-type" evidence="18">
    <location>
        <begin position="135"/>
        <end position="279"/>
    </location>
</feature>
<dbReference type="EMBL" id="JXAK01000107">
    <property type="protein sequence ID" value="KIL36570.1"/>
    <property type="molecule type" value="Genomic_DNA"/>
</dbReference>
<evidence type="ECO:0000256" key="3">
    <source>
        <dbReference type="ARBA" id="ARBA00007630"/>
    </source>
</evidence>
<reference evidence="19 20" key="1">
    <citation type="submission" date="2014-12" db="EMBL/GenBank/DDBJ databases">
        <title>Draft genome sequence of Paenibacillus kamchatkensis strain B-2647.</title>
        <authorList>
            <person name="Karlyshev A.V."/>
            <person name="Kudryashova E.B."/>
        </authorList>
    </citation>
    <scope>NUCLEOTIDE SEQUENCE [LARGE SCALE GENOMIC DNA]</scope>
    <source>
        <strain evidence="19 20">VKM B-2647</strain>
    </source>
</reference>
<dbReference type="InterPro" id="IPR002649">
    <property type="entry name" value="tRNA_m1G_MeTrfase_TrmD"/>
</dbReference>
<evidence type="ECO:0000256" key="16">
    <source>
        <dbReference type="RuleBase" id="RU003464"/>
    </source>
</evidence>
<keyword evidence="10 15" id="KW-0949">S-adenosyl-L-methionine</keyword>
<accession>A0ABR5A650</accession>
<keyword evidence="11 15" id="KW-0819">tRNA processing</keyword>
<evidence type="ECO:0000256" key="8">
    <source>
        <dbReference type="ARBA" id="ARBA00022603"/>
    </source>
</evidence>
<comment type="similarity">
    <text evidence="3 15 16">Belongs to the RNA methyltransferase TrmD family.</text>
</comment>
<feature type="binding site" evidence="15">
    <location>
        <begin position="188"/>
        <end position="193"/>
    </location>
    <ligand>
        <name>S-adenosyl-L-methionine</name>
        <dbReference type="ChEBI" id="CHEBI:59789"/>
    </ligand>
</feature>
<keyword evidence="9 15" id="KW-0808">Transferase</keyword>
<evidence type="ECO:0000256" key="17">
    <source>
        <dbReference type="SAM" id="MobiDB-lite"/>
    </source>
</evidence>
<evidence type="ECO:0000256" key="6">
    <source>
        <dbReference type="ARBA" id="ARBA00014679"/>
    </source>
</evidence>
<evidence type="ECO:0000256" key="9">
    <source>
        <dbReference type="ARBA" id="ARBA00022679"/>
    </source>
</evidence>
<dbReference type="PANTHER" id="PTHR46417">
    <property type="entry name" value="TRNA (GUANINE-N(1)-)-METHYLTRANSFERASE"/>
    <property type="match status" value="1"/>
</dbReference>
<dbReference type="SUPFAM" id="SSF75217">
    <property type="entry name" value="alpha/beta knot"/>
    <property type="match status" value="2"/>
</dbReference>
<dbReference type="NCBIfam" id="TIGR00088">
    <property type="entry name" value="trmD"/>
    <property type="match status" value="1"/>
</dbReference>
<comment type="catalytic activity">
    <reaction evidence="14 15 16">
        <text>guanosine(37) in tRNA + S-adenosyl-L-methionine = N(1)-methylguanosine(37) in tRNA + S-adenosyl-L-homocysteine + H(+)</text>
        <dbReference type="Rhea" id="RHEA:36899"/>
        <dbReference type="Rhea" id="RHEA-COMP:10145"/>
        <dbReference type="Rhea" id="RHEA-COMP:10147"/>
        <dbReference type="ChEBI" id="CHEBI:15378"/>
        <dbReference type="ChEBI" id="CHEBI:57856"/>
        <dbReference type="ChEBI" id="CHEBI:59789"/>
        <dbReference type="ChEBI" id="CHEBI:73542"/>
        <dbReference type="ChEBI" id="CHEBI:74269"/>
        <dbReference type="EC" id="2.1.1.228"/>
    </reaction>
</comment>
<name>A0ABR5A650_9BACL</name>
<comment type="subcellular location">
    <subcellularLocation>
        <location evidence="2 15 16">Cytoplasm</location>
    </subcellularLocation>
</comment>
<evidence type="ECO:0000256" key="1">
    <source>
        <dbReference type="ARBA" id="ARBA00002634"/>
    </source>
</evidence>
<dbReference type="Gene3D" id="1.10.1270.20">
    <property type="entry name" value="tRNA(m1g37)methyltransferase, domain 2"/>
    <property type="match status" value="1"/>
</dbReference>
<gene>
    <name evidence="15" type="primary">trmD</name>
    <name evidence="19" type="ORF">SD70_31495</name>
</gene>